<evidence type="ECO:0008006" key="3">
    <source>
        <dbReference type="Google" id="ProtNLM"/>
    </source>
</evidence>
<reference evidence="2" key="1">
    <citation type="submission" date="2018-05" db="EMBL/GenBank/DDBJ databases">
        <authorList>
            <person name="Lanie J.A."/>
            <person name="Ng W.-L."/>
            <person name="Kazmierczak K.M."/>
            <person name="Andrzejewski T.M."/>
            <person name="Davidsen T.M."/>
            <person name="Wayne K.J."/>
            <person name="Tettelin H."/>
            <person name="Glass J.I."/>
            <person name="Rusch D."/>
            <person name="Podicherti R."/>
            <person name="Tsui H.-C.T."/>
            <person name="Winkler M.E."/>
        </authorList>
    </citation>
    <scope>NUCLEOTIDE SEQUENCE</scope>
</reference>
<protein>
    <recommendedName>
        <fullName evidence="3">BAG domain-containing protein</fullName>
    </recommendedName>
</protein>
<dbReference type="EMBL" id="UINC01010855">
    <property type="protein sequence ID" value="SVA48134.1"/>
    <property type="molecule type" value="Genomic_DNA"/>
</dbReference>
<proteinExistence type="predicted"/>
<accession>A0A381W6J4</accession>
<dbReference type="AlphaFoldDB" id="A0A381W6J4"/>
<evidence type="ECO:0000313" key="2">
    <source>
        <dbReference type="EMBL" id="SVA48134.1"/>
    </source>
</evidence>
<evidence type="ECO:0000256" key="1">
    <source>
        <dbReference type="SAM" id="MobiDB-lite"/>
    </source>
</evidence>
<gene>
    <name evidence="2" type="ORF">METZ01_LOCUS100988</name>
</gene>
<name>A0A381W6J4_9ZZZZ</name>
<organism evidence="2">
    <name type="scientific">marine metagenome</name>
    <dbReference type="NCBI Taxonomy" id="408172"/>
    <lineage>
        <taxon>unclassified sequences</taxon>
        <taxon>metagenomes</taxon>
        <taxon>ecological metagenomes</taxon>
    </lineage>
</organism>
<feature type="region of interest" description="Disordered" evidence="1">
    <location>
        <begin position="1"/>
        <end position="23"/>
    </location>
</feature>
<sequence length="88" mass="10005">MTTNGDDWEREQEQETYTSEEAEEVYISTIQNAVDLLKSALTVNDFSEISEVEDMTVRDEVNSRIEKVEFAIALLEGALQINTIDSNE</sequence>